<feature type="domain" description="N-acetyltransferase" evidence="1">
    <location>
        <begin position="1"/>
        <end position="90"/>
    </location>
</feature>
<dbReference type="SUPFAM" id="SSF55729">
    <property type="entry name" value="Acyl-CoA N-acyltransferases (Nat)"/>
    <property type="match status" value="1"/>
</dbReference>
<proteinExistence type="predicted"/>
<name>A0A3M2JAS5_9CELL</name>
<dbReference type="AlphaFoldDB" id="A0A3M2JAS5"/>
<dbReference type="InterPro" id="IPR016181">
    <property type="entry name" value="Acyl_CoA_acyltransferase"/>
</dbReference>
<evidence type="ECO:0000313" key="4">
    <source>
        <dbReference type="Proteomes" id="UP000269289"/>
    </source>
</evidence>
<accession>A0A3M2JAS5</accession>
<dbReference type="EMBL" id="RFFI01000068">
    <property type="protein sequence ID" value="RMI08890.1"/>
    <property type="molecule type" value="Genomic_DNA"/>
</dbReference>
<dbReference type="InterPro" id="IPR031165">
    <property type="entry name" value="GNAT_YJDJ"/>
</dbReference>
<feature type="domain" description="N-acetyltransferase" evidence="2">
    <location>
        <begin position="2"/>
        <end position="89"/>
    </location>
</feature>
<protein>
    <submittedName>
        <fullName evidence="3">N-acetyltransferase</fullName>
    </submittedName>
</protein>
<dbReference type="OrthoDB" id="5405911at2"/>
<dbReference type="Gene3D" id="3.40.630.30">
    <property type="match status" value="1"/>
</dbReference>
<dbReference type="PANTHER" id="PTHR31435">
    <property type="entry name" value="PROTEIN NATD1"/>
    <property type="match status" value="1"/>
</dbReference>
<dbReference type="Pfam" id="PF14542">
    <property type="entry name" value="Acetyltransf_CG"/>
    <property type="match status" value="1"/>
</dbReference>
<gene>
    <name evidence="3" type="ORF">EBM89_12625</name>
</gene>
<dbReference type="PROSITE" id="PS51186">
    <property type="entry name" value="GNAT"/>
    <property type="match status" value="1"/>
</dbReference>
<keyword evidence="3" id="KW-0808">Transferase</keyword>
<reference evidence="3 4" key="1">
    <citation type="submission" date="2018-10" db="EMBL/GenBank/DDBJ databases">
        <title>Isolation, diversity and antifungal activity of actinobacteria from wheat.</title>
        <authorList>
            <person name="Han C."/>
        </authorList>
    </citation>
    <scope>NUCLEOTIDE SEQUENCE [LARGE SCALE GENOMIC DNA]</scope>
    <source>
        <strain evidence="3 4">NEAU-YY56</strain>
    </source>
</reference>
<dbReference type="InterPro" id="IPR000182">
    <property type="entry name" value="GNAT_dom"/>
</dbReference>
<comment type="caution">
    <text evidence="3">The sequence shown here is derived from an EMBL/GenBank/DDBJ whole genome shotgun (WGS) entry which is preliminary data.</text>
</comment>
<organism evidence="3 4">
    <name type="scientific">Cellulomonas triticagri</name>
    <dbReference type="NCBI Taxonomy" id="2483352"/>
    <lineage>
        <taxon>Bacteria</taxon>
        <taxon>Bacillati</taxon>
        <taxon>Actinomycetota</taxon>
        <taxon>Actinomycetes</taxon>
        <taxon>Micrococcales</taxon>
        <taxon>Cellulomonadaceae</taxon>
        <taxon>Cellulomonas</taxon>
    </lineage>
</organism>
<evidence type="ECO:0000259" key="1">
    <source>
        <dbReference type="PROSITE" id="PS51186"/>
    </source>
</evidence>
<keyword evidence="4" id="KW-1185">Reference proteome</keyword>
<evidence type="ECO:0000313" key="3">
    <source>
        <dbReference type="EMBL" id="RMI08890.1"/>
    </source>
</evidence>
<dbReference type="PROSITE" id="PS51729">
    <property type="entry name" value="GNAT_YJDJ"/>
    <property type="match status" value="1"/>
</dbReference>
<dbReference type="CDD" id="cd04301">
    <property type="entry name" value="NAT_SF"/>
    <property type="match status" value="1"/>
</dbReference>
<dbReference type="InterPro" id="IPR045057">
    <property type="entry name" value="Gcn5-rel_NAT"/>
</dbReference>
<dbReference type="GO" id="GO:0016747">
    <property type="term" value="F:acyltransferase activity, transferring groups other than amino-acyl groups"/>
    <property type="evidence" value="ECO:0007669"/>
    <property type="project" value="InterPro"/>
</dbReference>
<dbReference type="PANTHER" id="PTHR31435:SF10">
    <property type="entry name" value="BSR4717 PROTEIN"/>
    <property type="match status" value="1"/>
</dbReference>
<sequence length="90" mass="9943">MTDLPDEQRFEARLPDGTVVGVAEYRRHDDVVVFTHTEVDPRQEGHGVGTTLVRAALDAVRAAGDRAEPRCPFVRAFVEDHPEYADLVGA</sequence>
<evidence type="ECO:0000259" key="2">
    <source>
        <dbReference type="PROSITE" id="PS51729"/>
    </source>
</evidence>
<dbReference type="Proteomes" id="UP000269289">
    <property type="component" value="Unassembled WGS sequence"/>
</dbReference>